<name>A0A392USX1_9FABA</name>
<reference evidence="2 3" key="1">
    <citation type="journal article" date="2018" name="Front. Plant Sci.">
        <title>Red Clover (Trifolium pratense) and Zigzag Clover (T. medium) - A Picture of Genomic Similarities and Differences.</title>
        <authorList>
            <person name="Dluhosova J."/>
            <person name="Istvanek J."/>
            <person name="Nedelnik J."/>
            <person name="Repkova J."/>
        </authorList>
    </citation>
    <scope>NUCLEOTIDE SEQUENCE [LARGE SCALE GENOMIC DNA]</scope>
    <source>
        <strain evidence="3">cv. 10/8</strain>
        <tissue evidence="2">Leaf</tissue>
    </source>
</reference>
<dbReference type="EMBL" id="LXQA010889189">
    <property type="protein sequence ID" value="MCI75704.1"/>
    <property type="molecule type" value="Genomic_DNA"/>
</dbReference>
<dbReference type="Proteomes" id="UP000265520">
    <property type="component" value="Unassembled WGS sequence"/>
</dbReference>
<protein>
    <submittedName>
        <fullName evidence="2">Uncharacterized protein</fullName>
    </submittedName>
</protein>
<keyword evidence="3" id="KW-1185">Reference proteome</keyword>
<accession>A0A392USX1</accession>
<evidence type="ECO:0000313" key="3">
    <source>
        <dbReference type="Proteomes" id="UP000265520"/>
    </source>
</evidence>
<dbReference type="AlphaFoldDB" id="A0A392USX1"/>
<feature type="region of interest" description="Disordered" evidence="1">
    <location>
        <begin position="1"/>
        <end position="23"/>
    </location>
</feature>
<organism evidence="2 3">
    <name type="scientific">Trifolium medium</name>
    <dbReference type="NCBI Taxonomy" id="97028"/>
    <lineage>
        <taxon>Eukaryota</taxon>
        <taxon>Viridiplantae</taxon>
        <taxon>Streptophyta</taxon>
        <taxon>Embryophyta</taxon>
        <taxon>Tracheophyta</taxon>
        <taxon>Spermatophyta</taxon>
        <taxon>Magnoliopsida</taxon>
        <taxon>eudicotyledons</taxon>
        <taxon>Gunneridae</taxon>
        <taxon>Pentapetalae</taxon>
        <taxon>rosids</taxon>
        <taxon>fabids</taxon>
        <taxon>Fabales</taxon>
        <taxon>Fabaceae</taxon>
        <taxon>Papilionoideae</taxon>
        <taxon>50 kb inversion clade</taxon>
        <taxon>NPAAA clade</taxon>
        <taxon>Hologalegina</taxon>
        <taxon>IRL clade</taxon>
        <taxon>Trifolieae</taxon>
        <taxon>Trifolium</taxon>
    </lineage>
</organism>
<proteinExistence type="predicted"/>
<sequence length="77" mass="8614">ETREALGKAKIDLEDREASHAEEKKCLEEELGKLQSVVAPAEGEPESVRELTTRAQLVERIQQLGEGVFKAAQHSWE</sequence>
<evidence type="ECO:0000313" key="2">
    <source>
        <dbReference type="EMBL" id="MCI75704.1"/>
    </source>
</evidence>
<comment type="caution">
    <text evidence="2">The sequence shown here is derived from an EMBL/GenBank/DDBJ whole genome shotgun (WGS) entry which is preliminary data.</text>
</comment>
<feature type="non-terminal residue" evidence="2">
    <location>
        <position position="77"/>
    </location>
</feature>
<evidence type="ECO:0000256" key="1">
    <source>
        <dbReference type="SAM" id="MobiDB-lite"/>
    </source>
</evidence>
<feature type="non-terminal residue" evidence="2">
    <location>
        <position position="1"/>
    </location>
</feature>